<sequence>SFSGQKIICGDILFKSSGTFQSPSLNSPDKADCLWQIHHLNPKVYQMHFLIYFHFFLRLQGGCQNDYIEIYDGPPKSSPLLGRICSGSPPTYTSSSNFMSVRFYSDSRYSSGSFRAQYHSFSADQNTSKFPFYL</sequence>
<evidence type="ECO:0000256" key="3">
    <source>
        <dbReference type="ARBA" id="ARBA00023157"/>
    </source>
</evidence>
<keyword evidence="3" id="KW-1015">Disulfide bond</keyword>
<proteinExistence type="predicted"/>
<evidence type="ECO:0000256" key="5">
    <source>
        <dbReference type="PROSITE-ProRule" id="PRU00059"/>
    </source>
</evidence>
<dbReference type="SUPFAM" id="SSF49854">
    <property type="entry name" value="Spermadhesin, CUB domain"/>
    <property type="match status" value="1"/>
</dbReference>
<name>A0A8D2PYG4_ZOSLA</name>
<evidence type="ECO:0000256" key="4">
    <source>
        <dbReference type="ARBA" id="ARBA00023329"/>
    </source>
</evidence>
<dbReference type="InterPro" id="IPR000859">
    <property type="entry name" value="CUB_dom"/>
</dbReference>
<dbReference type="Proteomes" id="UP000694401">
    <property type="component" value="Unassembled WGS sequence"/>
</dbReference>
<dbReference type="Ensembl" id="ENSZLMT00000020037.1">
    <property type="protein sequence ID" value="ENSZLMP00000019507.1"/>
    <property type="gene ID" value="ENSZLMG00000013471.1"/>
</dbReference>
<dbReference type="Pfam" id="PF00431">
    <property type="entry name" value="CUB"/>
    <property type="match status" value="1"/>
</dbReference>
<dbReference type="Gene3D" id="2.60.120.290">
    <property type="entry name" value="Spermadhesin, CUB domain"/>
    <property type="match status" value="1"/>
</dbReference>
<feature type="domain" description="CUB" evidence="6">
    <location>
        <begin position="9"/>
        <end position="121"/>
    </location>
</feature>
<dbReference type="GO" id="GO:0030133">
    <property type="term" value="C:transport vesicle"/>
    <property type="evidence" value="ECO:0007669"/>
    <property type="project" value="UniProtKB-SubCell"/>
</dbReference>
<dbReference type="SMART" id="SM00042">
    <property type="entry name" value="CUB"/>
    <property type="match status" value="1"/>
</dbReference>
<dbReference type="CDD" id="cd00041">
    <property type="entry name" value="CUB"/>
    <property type="match status" value="1"/>
</dbReference>
<organism evidence="7 8">
    <name type="scientific">Zosterops lateralis melanops</name>
    <dbReference type="NCBI Taxonomy" id="1220523"/>
    <lineage>
        <taxon>Eukaryota</taxon>
        <taxon>Metazoa</taxon>
        <taxon>Chordata</taxon>
        <taxon>Craniata</taxon>
        <taxon>Vertebrata</taxon>
        <taxon>Euteleostomi</taxon>
        <taxon>Archelosauria</taxon>
        <taxon>Archosauria</taxon>
        <taxon>Dinosauria</taxon>
        <taxon>Saurischia</taxon>
        <taxon>Theropoda</taxon>
        <taxon>Coelurosauria</taxon>
        <taxon>Aves</taxon>
        <taxon>Neognathae</taxon>
        <taxon>Neoaves</taxon>
        <taxon>Telluraves</taxon>
        <taxon>Australaves</taxon>
        <taxon>Passeriformes</taxon>
        <taxon>Sylvioidea</taxon>
        <taxon>Zosteropidae</taxon>
        <taxon>Zosterops</taxon>
    </lineage>
</organism>
<keyword evidence="4" id="KW-0968">Cytoplasmic vesicle</keyword>
<dbReference type="PANTHER" id="PTHR24251">
    <property type="entry name" value="OVOCHYMASE-RELATED"/>
    <property type="match status" value="1"/>
</dbReference>
<evidence type="ECO:0000313" key="7">
    <source>
        <dbReference type="Ensembl" id="ENSZLMP00000019507.1"/>
    </source>
</evidence>
<evidence type="ECO:0000256" key="2">
    <source>
        <dbReference type="ARBA" id="ARBA00022737"/>
    </source>
</evidence>
<comment type="subcellular location">
    <subcellularLocation>
        <location evidence="1">Cytoplasmic vesicle</location>
        <location evidence="1">Secretory vesicle</location>
    </subcellularLocation>
</comment>
<accession>A0A8D2PYG4</accession>
<reference evidence="7" key="1">
    <citation type="submission" date="2025-08" db="UniProtKB">
        <authorList>
            <consortium name="Ensembl"/>
        </authorList>
    </citation>
    <scope>IDENTIFICATION</scope>
</reference>
<dbReference type="FunFam" id="2.60.120.290:FF:000005">
    <property type="entry name" value="Procollagen C-endopeptidase enhancer 1"/>
    <property type="match status" value="1"/>
</dbReference>
<evidence type="ECO:0000313" key="8">
    <source>
        <dbReference type="Proteomes" id="UP000694401"/>
    </source>
</evidence>
<reference evidence="7" key="2">
    <citation type="submission" date="2025-09" db="UniProtKB">
        <authorList>
            <consortium name="Ensembl"/>
        </authorList>
    </citation>
    <scope>IDENTIFICATION</scope>
</reference>
<keyword evidence="8" id="KW-1185">Reference proteome</keyword>
<protein>
    <recommendedName>
        <fullName evidence="6">CUB domain-containing protein</fullName>
    </recommendedName>
</protein>
<keyword evidence="2" id="KW-0677">Repeat</keyword>
<evidence type="ECO:0000259" key="6">
    <source>
        <dbReference type="PROSITE" id="PS01180"/>
    </source>
</evidence>
<evidence type="ECO:0000256" key="1">
    <source>
        <dbReference type="ARBA" id="ARBA00004398"/>
    </source>
</evidence>
<dbReference type="AlphaFoldDB" id="A0A8D2PYG4"/>
<dbReference type="InterPro" id="IPR035914">
    <property type="entry name" value="Sperma_CUB_dom_sf"/>
</dbReference>
<dbReference type="PANTHER" id="PTHR24251:SF30">
    <property type="entry name" value="MEMBRANE FRIZZLED-RELATED PROTEIN"/>
    <property type="match status" value="1"/>
</dbReference>
<comment type="caution">
    <text evidence="5">Lacks conserved residue(s) required for the propagation of feature annotation.</text>
</comment>
<dbReference type="PROSITE" id="PS01180">
    <property type="entry name" value="CUB"/>
    <property type="match status" value="1"/>
</dbReference>